<sequence length="283" mass="30564">MDVKNVVIIANLWKDDSLTLAGQMRSWLEERGIGVTLLSTRNLDEDFEIPIRTDLVISVGGDGTVLYSARLVQDLGIPILAVNMGTFGFITEISCTEWMDALEAVLKGEEKISRRLMLRVSVMRGGQKVFQCVGLNEAVVTSSGVAKVINIDLYVGHTKAGIFRSDGIIIATPTGSTGYSLAAGGPIVDSEMSALIVTPVCPFTLSNRPLVVGANEVLTMHVDAGQRTDIMLTVDGQQYFELEEGDDIVVEKSRSRALLIASGVRNYTQVLSSKLNWSGGMHA</sequence>
<dbReference type="InterPro" id="IPR016064">
    <property type="entry name" value="NAD/diacylglycerol_kinase_sf"/>
</dbReference>
<evidence type="ECO:0000256" key="6">
    <source>
        <dbReference type="HAMAP-Rule" id="MF_00361"/>
    </source>
</evidence>
<comment type="caution">
    <text evidence="7">The sequence shown here is derived from an EMBL/GenBank/DDBJ whole genome shotgun (WGS) entry which is preliminary data.</text>
</comment>
<dbReference type="Gene3D" id="3.40.50.10330">
    <property type="entry name" value="Probable inorganic polyphosphate/atp-NAD kinase, domain 1"/>
    <property type="match status" value="1"/>
</dbReference>
<feature type="binding site" evidence="6">
    <location>
        <begin position="62"/>
        <end position="63"/>
    </location>
    <ligand>
        <name>NAD(+)</name>
        <dbReference type="ChEBI" id="CHEBI:57540"/>
    </ligand>
</feature>
<feature type="binding site" evidence="6">
    <location>
        <begin position="136"/>
        <end position="137"/>
    </location>
    <ligand>
        <name>NAD(+)</name>
        <dbReference type="ChEBI" id="CHEBI:57540"/>
    </ligand>
</feature>
<comment type="cofactor">
    <cofactor evidence="6">
        <name>a divalent metal cation</name>
        <dbReference type="ChEBI" id="CHEBI:60240"/>
    </cofactor>
</comment>
<comment type="subcellular location">
    <subcellularLocation>
        <location evidence="6">Cytoplasm</location>
    </subcellularLocation>
</comment>
<keyword evidence="4 6" id="KW-0520">NAD</keyword>
<dbReference type="GO" id="GO:0046872">
    <property type="term" value="F:metal ion binding"/>
    <property type="evidence" value="ECO:0007669"/>
    <property type="project" value="UniProtKB-UniRule"/>
</dbReference>
<dbReference type="EC" id="2.7.1.23" evidence="6"/>
<comment type="similarity">
    <text evidence="6">Belongs to the NAD kinase family.</text>
</comment>
<comment type="function">
    <text evidence="6">Involved in the regulation of the intracellular balance of NAD and NADP, and is a key enzyme in the biosynthesis of NADP. Catalyzes specifically the phosphorylation on 2'-hydroxyl of the adenosine moiety of NAD to yield NADP.</text>
</comment>
<keyword evidence="3 6" id="KW-0521">NADP</keyword>
<evidence type="ECO:0000256" key="1">
    <source>
        <dbReference type="ARBA" id="ARBA00022679"/>
    </source>
</evidence>
<feature type="binding site" evidence="6">
    <location>
        <position position="147"/>
    </location>
    <ligand>
        <name>NAD(+)</name>
        <dbReference type="ChEBI" id="CHEBI:57540"/>
    </ligand>
</feature>
<evidence type="ECO:0000313" key="7">
    <source>
        <dbReference type="EMBL" id="MBO8443297.1"/>
    </source>
</evidence>
<dbReference type="GO" id="GO:0005737">
    <property type="term" value="C:cytoplasm"/>
    <property type="evidence" value="ECO:0007669"/>
    <property type="project" value="UniProtKB-SubCell"/>
</dbReference>
<dbReference type="Pfam" id="PF01513">
    <property type="entry name" value="NAD_kinase"/>
    <property type="match status" value="1"/>
</dbReference>
<accession>A0A9D9HB90</accession>
<name>A0A9D9HB90_9SPIR</name>
<dbReference type="InterPro" id="IPR017437">
    <property type="entry name" value="ATP-NAD_kinase_PpnK-typ_C"/>
</dbReference>
<dbReference type="GO" id="GO:0003951">
    <property type="term" value="F:NAD+ kinase activity"/>
    <property type="evidence" value="ECO:0007669"/>
    <property type="project" value="UniProtKB-UniRule"/>
</dbReference>
<keyword evidence="6" id="KW-0963">Cytoplasm</keyword>
<dbReference type="GO" id="GO:0019674">
    <property type="term" value="P:NAD+ metabolic process"/>
    <property type="evidence" value="ECO:0007669"/>
    <property type="project" value="InterPro"/>
</dbReference>
<dbReference type="GO" id="GO:0051287">
    <property type="term" value="F:NAD binding"/>
    <property type="evidence" value="ECO:0007669"/>
    <property type="project" value="UniProtKB-ARBA"/>
</dbReference>
<evidence type="ECO:0000256" key="5">
    <source>
        <dbReference type="ARBA" id="ARBA00047925"/>
    </source>
</evidence>
<dbReference type="Pfam" id="PF20143">
    <property type="entry name" value="NAD_kinase_C"/>
    <property type="match status" value="1"/>
</dbReference>
<evidence type="ECO:0000256" key="4">
    <source>
        <dbReference type="ARBA" id="ARBA00023027"/>
    </source>
</evidence>
<comment type="caution">
    <text evidence="6">Lacks conserved residue(s) required for the propagation of feature annotation.</text>
</comment>
<feature type="binding site" evidence="6">
    <location>
        <position position="164"/>
    </location>
    <ligand>
        <name>NAD(+)</name>
        <dbReference type="ChEBI" id="CHEBI:57540"/>
    </ligand>
</feature>
<dbReference type="EMBL" id="JADIMU010000039">
    <property type="protein sequence ID" value="MBO8443297.1"/>
    <property type="molecule type" value="Genomic_DNA"/>
</dbReference>
<reference evidence="7" key="2">
    <citation type="journal article" date="2021" name="PeerJ">
        <title>Extensive microbial diversity within the chicken gut microbiome revealed by metagenomics and culture.</title>
        <authorList>
            <person name="Gilroy R."/>
            <person name="Ravi A."/>
            <person name="Getino M."/>
            <person name="Pursley I."/>
            <person name="Horton D.L."/>
            <person name="Alikhan N.F."/>
            <person name="Baker D."/>
            <person name="Gharbi K."/>
            <person name="Hall N."/>
            <person name="Watson M."/>
            <person name="Adriaenssens E.M."/>
            <person name="Foster-Nyarko E."/>
            <person name="Jarju S."/>
            <person name="Secka A."/>
            <person name="Antonio M."/>
            <person name="Oren A."/>
            <person name="Chaudhuri R.R."/>
            <person name="La Ragione R."/>
            <person name="Hildebrand F."/>
            <person name="Pallen M.J."/>
        </authorList>
    </citation>
    <scope>NUCLEOTIDE SEQUENCE</scope>
    <source>
        <strain evidence="7">11167</strain>
    </source>
</reference>
<dbReference type="HAMAP" id="MF_00361">
    <property type="entry name" value="NAD_kinase"/>
    <property type="match status" value="1"/>
</dbReference>
<organism evidence="7 8">
    <name type="scientific">Candidatus Aphodenecus pullistercoris</name>
    <dbReference type="NCBI Taxonomy" id="2840669"/>
    <lineage>
        <taxon>Bacteria</taxon>
        <taxon>Pseudomonadati</taxon>
        <taxon>Spirochaetota</taxon>
        <taxon>Spirochaetia</taxon>
        <taxon>Spirochaetales</taxon>
        <taxon>Candidatus Aphodenecus</taxon>
    </lineage>
</organism>
<keyword evidence="6" id="KW-0067">ATP-binding</keyword>
<evidence type="ECO:0000256" key="3">
    <source>
        <dbReference type="ARBA" id="ARBA00022857"/>
    </source>
</evidence>
<evidence type="ECO:0000313" key="8">
    <source>
        <dbReference type="Proteomes" id="UP000823633"/>
    </source>
</evidence>
<feature type="active site" description="Proton acceptor" evidence="6">
    <location>
        <position position="62"/>
    </location>
</feature>
<gene>
    <name evidence="6" type="primary">nadK</name>
    <name evidence="7" type="ORF">IAC42_06005</name>
</gene>
<dbReference type="GO" id="GO:0006741">
    <property type="term" value="P:NADP+ biosynthetic process"/>
    <property type="evidence" value="ECO:0007669"/>
    <property type="project" value="UniProtKB-UniRule"/>
</dbReference>
<dbReference type="PANTHER" id="PTHR20275">
    <property type="entry name" value="NAD KINASE"/>
    <property type="match status" value="1"/>
</dbReference>
<protein>
    <recommendedName>
        <fullName evidence="6">NAD kinase</fullName>
        <ecNumber evidence="6">2.7.1.23</ecNumber>
    </recommendedName>
    <alternativeName>
        <fullName evidence="6">ATP-dependent NAD kinase</fullName>
    </alternativeName>
</protein>
<dbReference type="InterPro" id="IPR002504">
    <property type="entry name" value="NADK"/>
</dbReference>
<feature type="binding site" evidence="6">
    <location>
        <position position="237"/>
    </location>
    <ligand>
        <name>NAD(+)</name>
        <dbReference type="ChEBI" id="CHEBI:57540"/>
    </ligand>
</feature>
<comment type="catalytic activity">
    <reaction evidence="5 6">
        <text>NAD(+) + ATP = ADP + NADP(+) + H(+)</text>
        <dbReference type="Rhea" id="RHEA:18629"/>
        <dbReference type="ChEBI" id="CHEBI:15378"/>
        <dbReference type="ChEBI" id="CHEBI:30616"/>
        <dbReference type="ChEBI" id="CHEBI:57540"/>
        <dbReference type="ChEBI" id="CHEBI:58349"/>
        <dbReference type="ChEBI" id="CHEBI:456216"/>
        <dbReference type="EC" id="2.7.1.23"/>
    </reaction>
</comment>
<proteinExistence type="inferred from homology"/>
<reference evidence="7" key="1">
    <citation type="submission" date="2020-10" db="EMBL/GenBank/DDBJ databases">
        <authorList>
            <person name="Gilroy R."/>
        </authorList>
    </citation>
    <scope>NUCLEOTIDE SEQUENCE</scope>
    <source>
        <strain evidence="7">11167</strain>
    </source>
</reference>
<dbReference type="GO" id="GO:0005524">
    <property type="term" value="F:ATP binding"/>
    <property type="evidence" value="ECO:0007669"/>
    <property type="project" value="UniProtKB-KW"/>
</dbReference>
<dbReference type="Gene3D" id="2.60.200.30">
    <property type="entry name" value="Probable inorganic polyphosphate/atp-NAD kinase, domain 2"/>
    <property type="match status" value="1"/>
</dbReference>
<feature type="binding site" evidence="6">
    <location>
        <position position="166"/>
    </location>
    <ligand>
        <name>NAD(+)</name>
        <dbReference type="ChEBI" id="CHEBI:57540"/>
    </ligand>
</feature>
<dbReference type="PANTHER" id="PTHR20275:SF0">
    <property type="entry name" value="NAD KINASE"/>
    <property type="match status" value="1"/>
</dbReference>
<evidence type="ECO:0000256" key="2">
    <source>
        <dbReference type="ARBA" id="ARBA00022777"/>
    </source>
</evidence>
<dbReference type="InterPro" id="IPR017438">
    <property type="entry name" value="ATP-NAD_kinase_N"/>
</dbReference>
<dbReference type="Proteomes" id="UP000823633">
    <property type="component" value="Unassembled WGS sequence"/>
</dbReference>
<dbReference type="SUPFAM" id="SSF111331">
    <property type="entry name" value="NAD kinase/diacylglycerol kinase-like"/>
    <property type="match status" value="1"/>
</dbReference>
<keyword evidence="1 6" id="KW-0808">Transferase</keyword>
<keyword evidence="6" id="KW-0547">Nucleotide-binding</keyword>
<keyword evidence="2 6" id="KW-0418">Kinase</keyword>
<dbReference type="AlphaFoldDB" id="A0A9D9HB90"/>